<gene>
    <name evidence="2" type="ORF">FQB35_07345</name>
</gene>
<evidence type="ECO:0000313" key="3">
    <source>
        <dbReference type="Proteomes" id="UP000324646"/>
    </source>
</evidence>
<dbReference type="EMBL" id="CP042243">
    <property type="protein sequence ID" value="QEK12202.1"/>
    <property type="molecule type" value="Genomic_DNA"/>
</dbReference>
<accession>A0A5C0SE57</accession>
<dbReference type="RefSeq" id="WP_148809357.1">
    <property type="nucleotide sequence ID" value="NZ_CP042243.1"/>
</dbReference>
<evidence type="ECO:0000256" key="1">
    <source>
        <dbReference type="SAM" id="Phobius"/>
    </source>
</evidence>
<organism evidence="2 3">
    <name type="scientific">Crassaminicella thermophila</name>
    <dbReference type="NCBI Taxonomy" id="2599308"/>
    <lineage>
        <taxon>Bacteria</taxon>
        <taxon>Bacillati</taxon>
        <taxon>Bacillota</taxon>
        <taxon>Clostridia</taxon>
        <taxon>Eubacteriales</taxon>
        <taxon>Clostridiaceae</taxon>
        <taxon>Crassaminicella</taxon>
    </lineage>
</organism>
<keyword evidence="1" id="KW-0812">Transmembrane</keyword>
<dbReference type="OrthoDB" id="1958087at2"/>
<feature type="transmembrane region" description="Helical" evidence="1">
    <location>
        <begin position="7"/>
        <end position="26"/>
    </location>
</feature>
<protein>
    <submittedName>
        <fullName evidence="2">Uncharacterized protein</fullName>
    </submittedName>
</protein>
<evidence type="ECO:0000313" key="2">
    <source>
        <dbReference type="EMBL" id="QEK12202.1"/>
    </source>
</evidence>
<proteinExistence type="predicted"/>
<reference evidence="2 3" key="1">
    <citation type="submission" date="2019-07" db="EMBL/GenBank/DDBJ databases">
        <title>Complete genome of Crassaminicella thermophila SY095.</title>
        <authorList>
            <person name="Li X."/>
        </authorList>
    </citation>
    <scope>NUCLEOTIDE SEQUENCE [LARGE SCALE GENOMIC DNA]</scope>
    <source>
        <strain evidence="2 3">SY095</strain>
    </source>
</reference>
<name>A0A5C0SE57_CRATE</name>
<sequence>MVKRFGLFIKILLILIIFSILLPQIIDKLINILIIEDRNNRPKGNSTFVLSPYTEENNFQENFFYLIMWYIK</sequence>
<dbReference type="AlphaFoldDB" id="A0A5C0SE57"/>
<dbReference type="KEGG" id="crs:FQB35_07345"/>
<keyword evidence="1" id="KW-0472">Membrane</keyword>
<keyword evidence="1" id="KW-1133">Transmembrane helix</keyword>
<keyword evidence="3" id="KW-1185">Reference proteome</keyword>
<dbReference type="Proteomes" id="UP000324646">
    <property type="component" value="Chromosome"/>
</dbReference>